<dbReference type="EMBL" id="BMOK01000026">
    <property type="protein sequence ID" value="GGL65861.1"/>
    <property type="molecule type" value="Genomic_DNA"/>
</dbReference>
<gene>
    <name evidence="5" type="primary">kdgR</name>
    <name evidence="5" type="ORF">GCM10007968_32330</name>
</gene>
<evidence type="ECO:0000313" key="5">
    <source>
        <dbReference type="EMBL" id="GGL65861.1"/>
    </source>
</evidence>
<dbReference type="SUPFAM" id="SSF53822">
    <property type="entry name" value="Periplasmic binding protein-like I"/>
    <property type="match status" value="1"/>
</dbReference>
<feature type="domain" description="HTH lacI-type" evidence="4">
    <location>
        <begin position="10"/>
        <end position="65"/>
    </location>
</feature>
<protein>
    <submittedName>
        <fullName evidence="5">KDG operon repressor</fullName>
    </submittedName>
</protein>
<sequence>MGKNETPKHATISAVAEAAGVSTTTVSRYLNKKYEYMSLKTRTRIEQVIDELNYRPSSIARGLKSKKTNLLGVVIADIENPFSSILMKGVNDICKQRDYHMLILNTDNSQQNEEEGILSLIDHNVDALLINPTGYSSTIYAEMNQEGIPVVLIDRQIEEFLFDCVTSNNYDVTFQATAYLIKNQYTRIFFVSEAINNISTRSIRQRALEDALHRSGDSALIIDKNNRLEIKEKLMRLKRLYPHEKMALFAVNGQMLLILLQILHELRWSIPEEIGIYGYDDWGWGELIPPGITVIQQDPYEMGRKAAELLIDRLEGKRTGAPELFELPANLVIRGSTD</sequence>
<dbReference type="Proteomes" id="UP000654670">
    <property type="component" value="Unassembled WGS sequence"/>
</dbReference>
<organism evidence="5 6">
    <name type="scientific">Sporolactobacillus putidus</name>
    <dbReference type="NCBI Taxonomy" id="492735"/>
    <lineage>
        <taxon>Bacteria</taxon>
        <taxon>Bacillati</taxon>
        <taxon>Bacillota</taxon>
        <taxon>Bacilli</taxon>
        <taxon>Bacillales</taxon>
        <taxon>Sporolactobacillaceae</taxon>
        <taxon>Sporolactobacillus</taxon>
    </lineage>
</organism>
<dbReference type="InterPro" id="IPR046335">
    <property type="entry name" value="LacI/GalR-like_sensor"/>
</dbReference>
<dbReference type="SMART" id="SM00354">
    <property type="entry name" value="HTH_LACI"/>
    <property type="match status" value="1"/>
</dbReference>
<dbReference type="CDD" id="cd01392">
    <property type="entry name" value="HTH_LacI"/>
    <property type="match status" value="1"/>
</dbReference>
<dbReference type="PANTHER" id="PTHR30146">
    <property type="entry name" value="LACI-RELATED TRANSCRIPTIONAL REPRESSOR"/>
    <property type="match status" value="1"/>
</dbReference>
<dbReference type="InterPro" id="IPR010982">
    <property type="entry name" value="Lambda_DNA-bd_dom_sf"/>
</dbReference>
<dbReference type="InterPro" id="IPR000843">
    <property type="entry name" value="HTH_LacI"/>
</dbReference>
<keyword evidence="1" id="KW-0805">Transcription regulation</keyword>
<proteinExistence type="predicted"/>
<dbReference type="PANTHER" id="PTHR30146:SF109">
    <property type="entry name" value="HTH-TYPE TRANSCRIPTIONAL REGULATOR GALS"/>
    <property type="match status" value="1"/>
</dbReference>
<dbReference type="RefSeq" id="WP_188805300.1">
    <property type="nucleotide sequence ID" value="NZ_BMOK01000026.1"/>
</dbReference>
<dbReference type="CDD" id="cd06283">
    <property type="entry name" value="PBP1_RegR_EndR_KdgR-like"/>
    <property type="match status" value="1"/>
</dbReference>
<dbReference type="GO" id="GO:0000976">
    <property type="term" value="F:transcription cis-regulatory region binding"/>
    <property type="evidence" value="ECO:0007669"/>
    <property type="project" value="TreeGrafter"/>
</dbReference>
<reference evidence="5" key="1">
    <citation type="journal article" date="2014" name="Int. J. Syst. Evol. Microbiol.">
        <title>Complete genome sequence of Corynebacterium casei LMG S-19264T (=DSM 44701T), isolated from a smear-ripened cheese.</title>
        <authorList>
            <consortium name="US DOE Joint Genome Institute (JGI-PGF)"/>
            <person name="Walter F."/>
            <person name="Albersmeier A."/>
            <person name="Kalinowski J."/>
            <person name="Ruckert C."/>
        </authorList>
    </citation>
    <scope>NUCLEOTIDE SEQUENCE</scope>
    <source>
        <strain evidence="5">JCM 15325</strain>
    </source>
</reference>
<comment type="caution">
    <text evidence="5">The sequence shown here is derived from an EMBL/GenBank/DDBJ whole genome shotgun (WGS) entry which is preliminary data.</text>
</comment>
<evidence type="ECO:0000259" key="4">
    <source>
        <dbReference type="PROSITE" id="PS50932"/>
    </source>
</evidence>
<dbReference type="Pfam" id="PF13377">
    <property type="entry name" value="Peripla_BP_3"/>
    <property type="match status" value="1"/>
</dbReference>
<dbReference type="InterPro" id="IPR028082">
    <property type="entry name" value="Peripla_BP_I"/>
</dbReference>
<accession>A0A917S9X3</accession>
<dbReference type="PROSITE" id="PS50932">
    <property type="entry name" value="HTH_LACI_2"/>
    <property type="match status" value="1"/>
</dbReference>
<dbReference type="Pfam" id="PF00356">
    <property type="entry name" value="LacI"/>
    <property type="match status" value="1"/>
</dbReference>
<dbReference type="GO" id="GO:0003700">
    <property type="term" value="F:DNA-binding transcription factor activity"/>
    <property type="evidence" value="ECO:0007669"/>
    <property type="project" value="TreeGrafter"/>
</dbReference>
<dbReference type="SUPFAM" id="SSF47413">
    <property type="entry name" value="lambda repressor-like DNA-binding domains"/>
    <property type="match status" value="1"/>
</dbReference>
<dbReference type="Gene3D" id="1.10.260.40">
    <property type="entry name" value="lambda repressor-like DNA-binding domains"/>
    <property type="match status" value="1"/>
</dbReference>
<evidence type="ECO:0000256" key="3">
    <source>
        <dbReference type="ARBA" id="ARBA00023163"/>
    </source>
</evidence>
<name>A0A917S9X3_9BACL</name>
<evidence type="ECO:0000313" key="6">
    <source>
        <dbReference type="Proteomes" id="UP000654670"/>
    </source>
</evidence>
<keyword evidence="2" id="KW-0238">DNA-binding</keyword>
<reference evidence="5" key="2">
    <citation type="submission" date="2020-09" db="EMBL/GenBank/DDBJ databases">
        <authorList>
            <person name="Sun Q."/>
            <person name="Ohkuma M."/>
        </authorList>
    </citation>
    <scope>NUCLEOTIDE SEQUENCE</scope>
    <source>
        <strain evidence="5">JCM 15325</strain>
    </source>
</reference>
<evidence type="ECO:0000256" key="2">
    <source>
        <dbReference type="ARBA" id="ARBA00023125"/>
    </source>
</evidence>
<dbReference type="Gene3D" id="3.40.50.2300">
    <property type="match status" value="2"/>
</dbReference>
<keyword evidence="6" id="KW-1185">Reference proteome</keyword>
<dbReference type="AlphaFoldDB" id="A0A917S9X3"/>
<evidence type="ECO:0000256" key="1">
    <source>
        <dbReference type="ARBA" id="ARBA00023015"/>
    </source>
</evidence>
<keyword evidence="3" id="KW-0804">Transcription</keyword>